<dbReference type="PANTHER" id="PTHR46836">
    <property type="entry name" value="AFADIN"/>
    <property type="match status" value="1"/>
</dbReference>
<feature type="compositionally biased region" description="Polar residues" evidence="2">
    <location>
        <begin position="580"/>
        <end position="591"/>
    </location>
</feature>
<feature type="compositionally biased region" description="Low complexity" evidence="2">
    <location>
        <begin position="428"/>
        <end position="441"/>
    </location>
</feature>
<evidence type="ECO:0000256" key="1">
    <source>
        <dbReference type="SAM" id="Coils"/>
    </source>
</evidence>
<dbReference type="InterPro" id="IPR032795">
    <property type="entry name" value="DUF3741-assoc"/>
</dbReference>
<dbReference type="InterPro" id="IPR025486">
    <property type="entry name" value="DUF4378"/>
</dbReference>
<dbReference type="Pfam" id="PF14309">
    <property type="entry name" value="DUF4378"/>
    <property type="match status" value="1"/>
</dbReference>
<protein>
    <recommendedName>
        <fullName evidence="7">DUF4378 domain-containing protein</fullName>
    </recommendedName>
</protein>
<feature type="compositionally biased region" description="Basic and acidic residues" evidence="2">
    <location>
        <begin position="442"/>
        <end position="465"/>
    </location>
</feature>
<proteinExistence type="predicted"/>
<feature type="compositionally biased region" description="Polar residues" evidence="2">
    <location>
        <begin position="54"/>
        <end position="64"/>
    </location>
</feature>
<feature type="domain" description="DUF3741" evidence="4">
    <location>
        <begin position="28"/>
        <end position="49"/>
    </location>
</feature>
<feature type="coiled-coil region" evidence="1">
    <location>
        <begin position="630"/>
        <end position="657"/>
    </location>
</feature>
<dbReference type="Pfam" id="PF14383">
    <property type="entry name" value="VARLMGL"/>
    <property type="match status" value="1"/>
</dbReference>
<feature type="region of interest" description="Disordered" evidence="2">
    <location>
        <begin position="417"/>
        <end position="500"/>
    </location>
</feature>
<dbReference type="Proteomes" id="UP001237642">
    <property type="component" value="Unassembled WGS sequence"/>
</dbReference>
<feature type="region of interest" description="Disordered" evidence="2">
    <location>
        <begin position="213"/>
        <end position="234"/>
    </location>
</feature>
<evidence type="ECO:0000313" key="6">
    <source>
        <dbReference type="Proteomes" id="UP001237642"/>
    </source>
</evidence>
<comment type="caution">
    <text evidence="5">The sequence shown here is derived from an EMBL/GenBank/DDBJ whole genome shotgun (WGS) entry which is preliminary data.</text>
</comment>
<organism evidence="5 6">
    <name type="scientific">Heracleum sosnowskyi</name>
    <dbReference type="NCBI Taxonomy" id="360622"/>
    <lineage>
        <taxon>Eukaryota</taxon>
        <taxon>Viridiplantae</taxon>
        <taxon>Streptophyta</taxon>
        <taxon>Embryophyta</taxon>
        <taxon>Tracheophyta</taxon>
        <taxon>Spermatophyta</taxon>
        <taxon>Magnoliopsida</taxon>
        <taxon>eudicotyledons</taxon>
        <taxon>Gunneridae</taxon>
        <taxon>Pentapetalae</taxon>
        <taxon>asterids</taxon>
        <taxon>campanulids</taxon>
        <taxon>Apiales</taxon>
        <taxon>Apiaceae</taxon>
        <taxon>Apioideae</taxon>
        <taxon>apioid superclade</taxon>
        <taxon>Tordylieae</taxon>
        <taxon>Tordyliinae</taxon>
        <taxon>Heracleum</taxon>
    </lineage>
</organism>
<reference evidence="5" key="2">
    <citation type="submission" date="2023-05" db="EMBL/GenBank/DDBJ databases">
        <authorList>
            <person name="Schelkunov M.I."/>
        </authorList>
    </citation>
    <scope>NUCLEOTIDE SEQUENCE</scope>
    <source>
        <strain evidence="5">Hsosn_3</strain>
        <tissue evidence="5">Leaf</tissue>
    </source>
</reference>
<feature type="compositionally biased region" description="Basic residues" evidence="2">
    <location>
        <begin position="468"/>
        <end position="483"/>
    </location>
</feature>
<sequence length="846" mass="96094">MDREQLPNSITFSNSIQGNEPSKEKGTSKMTSPNVVARLMGLAELPSPQVIHRPQNTPAVNNRQKTSRRRSQRDDEAWSYQRSYVEQPQFKDVFEDTTKKSGYTKNASVELLQQSDYLFPEHLRMHISPSSFTYDQIAILKPLNSQKQKTKARGWKAEMESPVKDDFQRHTYSSHGSQSLVKSSTISMDRKGESDILPKTIVILKPNYAKVQSASNSFSSPDSSNSNFSDYSNHKQYPNTLKSEYYFRNMEIRKDVDFTKHRSRKATKPIKKTTREMRDTSSCMMNNRDTANKLNEKGGEDFGLLMDSISSSVRGSPDMRDLCDFSGNVSASESEEMSLTSYGMRESFVTSEAKKRLLERLKKAQKNKDIRVNNKESMLREMYQDVGVDSKKITLGEMLSTPDANIRNLEAKMSRLSSRDGLNESHSKLTSSSRSLRPLSIRSEKQNADGEHRVDDKLLMPKEATHQNQRKVANRNCKKKKNSSSKNSMSSKRNSQSDRLRYTYNSDSLLKSCSNQDQMEINLNKKDSTDEQVVIQTPNGVASVVTAANIQDGSRTLSLVSSDEFSPKISLCMEKYNNSFVGNQEDTTPQRTKVEAESTESSKEADNLSPVSVLEVTIREDDVLPCHGSFEQVSADLRELQKQLQLLKRESKSFTGDPTLNNDCDAQQGPVTSFEDVGIHTRECWESSYIIDVLTESGFHNSDTDTFTSTCYYPDCPLGPWVFDNLENKLYGKATGLKHERRLLFDRINSALSEIPKTFMEPCPWVRPTTVGTGFKEQKCEITDELHELLRGQEKEAYEVVLEKLLDKEMNWVGSRDFVDAIGTEIEKLLTEELLTEIVNEVEFLN</sequence>
<evidence type="ECO:0000256" key="2">
    <source>
        <dbReference type="SAM" id="MobiDB-lite"/>
    </source>
</evidence>
<dbReference type="PANTHER" id="PTHR46836:SF8">
    <property type="entry name" value="AFADIN"/>
    <property type="match status" value="1"/>
</dbReference>
<keyword evidence="1" id="KW-0175">Coiled coil</keyword>
<dbReference type="AlphaFoldDB" id="A0AAD8JFW7"/>
<reference evidence="5" key="1">
    <citation type="submission" date="2023-02" db="EMBL/GenBank/DDBJ databases">
        <title>Genome of toxic invasive species Heracleum sosnowskyi carries increased number of genes despite the absence of recent whole-genome duplications.</title>
        <authorList>
            <person name="Schelkunov M."/>
            <person name="Shtratnikova V."/>
            <person name="Makarenko M."/>
            <person name="Klepikova A."/>
            <person name="Omelchenko D."/>
            <person name="Novikova G."/>
            <person name="Obukhova E."/>
            <person name="Bogdanov V."/>
            <person name="Penin A."/>
            <person name="Logacheva M."/>
        </authorList>
    </citation>
    <scope>NUCLEOTIDE SEQUENCE</scope>
    <source>
        <strain evidence="5">Hsosn_3</strain>
        <tissue evidence="5">Leaf</tissue>
    </source>
</reference>
<dbReference type="EMBL" id="JAUIZM010000001">
    <property type="protein sequence ID" value="KAK1403597.1"/>
    <property type="molecule type" value="Genomic_DNA"/>
</dbReference>
<name>A0AAD8JFW7_9APIA</name>
<evidence type="ECO:0000259" key="4">
    <source>
        <dbReference type="Pfam" id="PF14383"/>
    </source>
</evidence>
<evidence type="ECO:0000313" key="5">
    <source>
        <dbReference type="EMBL" id="KAK1403597.1"/>
    </source>
</evidence>
<feature type="region of interest" description="Disordered" evidence="2">
    <location>
        <begin position="580"/>
        <end position="608"/>
    </location>
</feature>
<gene>
    <name evidence="5" type="ORF">POM88_003202</name>
</gene>
<feature type="compositionally biased region" description="Basic and acidic residues" evidence="2">
    <location>
        <begin position="417"/>
        <end position="427"/>
    </location>
</feature>
<keyword evidence="6" id="KW-1185">Reference proteome</keyword>
<feature type="domain" description="DUF4378" evidence="3">
    <location>
        <begin position="687"/>
        <end position="837"/>
    </location>
</feature>
<accession>A0AAD8JFW7</accession>
<evidence type="ECO:0008006" key="7">
    <source>
        <dbReference type="Google" id="ProtNLM"/>
    </source>
</evidence>
<feature type="compositionally biased region" description="Polar residues" evidence="2">
    <location>
        <begin position="1"/>
        <end position="20"/>
    </location>
</feature>
<evidence type="ECO:0000259" key="3">
    <source>
        <dbReference type="Pfam" id="PF14309"/>
    </source>
</evidence>
<feature type="compositionally biased region" description="Basic and acidic residues" evidence="2">
    <location>
        <begin position="592"/>
        <end position="606"/>
    </location>
</feature>
<feature type="compositionally biased region" description="Low complexity" evidence="2">
    <location>
        <begin position="484"/>
        <end position="494"/>
    </location>
</feature>
<feature type="compositionally biased region" description="Low complexity" evidence="2">
    <location>
        <begin position="213"/>
        <end position="231"/>
    </location>
</feature>
<feature type="region of interest" description="Disordered" evidence="2">
    <location>
        <begin position="1"/>
        <end position="81"/>
    </location>
</feature>